<feature type="transmembrane region" description="Helical" evidence="1">
    <location>
        <begin position="7"/>
        <end position="32"/>
    </location>
</feature>
<keyword evidence="1" id="KW-0812">Transmembrane</keyword>
<organism evidence="2 3">
    <name type="scientific">Candidatus Yanofskybacteria bacterium RIFCSPHIGHO2_01_FULL_41_53</name>
    <dbReference type="NCBI Taxonomy" id="1802663"/>
    <lineage>
        <taxon>Bacteria</taxon>
        <taxon>Candidatus Yanofskyibacteriota</taxon>
    </lineage>
</organism>
<proteinExistence type="predicted"/>
<keyword evidence="1" id="KW-0472">Membrane</keyword>
<name>A0A1F8EGI6_9BACT</name>
<protein>
    <submittedName>
        <fullName evidence="2">Uncharacterized protein</fullName>
    </submittedName>
</protein>
<keyword evidence="1" id="KW-1133">Transmembrane helix</keyword>
<reference evidence="2 3" key="1">
    <citation type="journal article" date="2016" name="Nat. Commun.">
        <title>Thousands of microbial genomes shed light on interconnected biogeochemical processes in an aquifer system.</title>
        <authorList>
            <person name="Anantharaman K."/>
            <person name="Brown C.T."/>
            <person name="Hug L.A."/>
            <person name="Sharon I."/>
            <person name="Castelle C.J."/>
            <person name="Probst A.J."/>
            <person name="Thomas B.C."/>
            <person name="Singh A."/>
            <person name="Wilkins M.J."/>
            <person name="Karaoz U."/>
            <person name="Brodie E.L."/>
            <person name="Williams K.H."/>
            <person name="Hubbard S.S."/>
            <person name="Banfield J.F."/>
        </authorList>
    </citation>
    <scope>NUCLEOTIDE SEQUENCE [LARGE SCALE GENOMIC DNA]</scope>
</reference>
<dbReference type="EMBL" id="MGJD01000032">
    <property type="protein sequence ID" value="OGM99956.1"/>
    <property type="molecule type" value="Genomic_DNA"/>
</dbReference>
<gene>
    <name evidence="2" type="ORF">A2650_01570</name>
</gene>
<sequence length="76" mass="8403">MKFLSSILAYSSLIAWGIVGIIGIFLLVISLILSYHWRKFEIDKLVIGQAAIVYFAVSSVLLVTLVISLAVYLESI</sequence>
<feature type="transmembrane region" description="Helical" evidence="1">
    <location>
        <begin position="52"/>
        <end position="73"/>
    </location>
</feature>
<dbReference type="AlphaFoldDB" id="A0A1F8EGI6"/>
<comment type="caution">
    <text evidence="2">The sequence shown here is derived from an EMBL/GenBank/DDBJ whole genome shotgun (WGS) entry which is preliminary data.</text>
</comment>
<dbReference type="Proteomes" id="UP000177117">
    <property type="component" value="Unassembled WGS sequence"/>
</dbReference>
<evidence type="ECO:0000313" key="2">
    <source>
        <dbReference type="EMBL" id="OGM99956.1"/>
    </source>
</evidence>
<evidence type="ECO:0000256" key="1">
    <source>
        <dbReference type="SAM" id="Phobius"/>
    </source>
</evidence>
<evidence type="ECO:0000313" key="3">
    <source>
        <dbReference type="Proteomes" id="UP000177117"/>
    </source>
</evidence>
<accession>A0A1F8EGI6</accession>